<keyword evidence="6" id="KW-0732">Signal</keyword>
<evidence type="ECO:0000313" key="7">
    <source>
        <dbReference type="EMBL" id="EKM54138.1"/>
    </source>
</evidence>
<feature type="non-terminal residue" evidence="7">
    <location>
        <position position="1"/>
    </location>
</feature>
<feature type="non-terminal residue" evidence="7">
    <location>
        <position position="81"/>
    </location>
</feature>
<dbReference type="InParanoid" id="K5VRK4"/>
<evidence type="ECO:0000256" key="6">
    <source>
        <dbReference type="RuleBase" id="RU365009"/>
    </source>
</evidence>
<keyword evidence="9" id="KW-0002">3D-structure</keyword>
<evidence type="ECO:0000256" key="5">
    <source>
        <dbReference type="ARBA" id="ARBA00023157"/>
    </source>
</evidence>
<dbReference type="CDD" id="cd23505">
    <property type="entry name" value="hydrophobin"/>
    <property type="match status" value="1"/>
</dbReference>
<dbReference type="GeneID" id="18920315"/>
<evidence type="ECO:0007829" key="9">
    <source>
        <dbReference type="PDB" id="6E98"/>
    </source>
</evidence>
<feature type="disulfide bond" evidence="9">
    <location>
        <begin position="11"/>
        <end position="44"/>
    </location>
</feature>
<dbReference type="SMR" id="K5VRK4"/>
<evidence type="ECO:0000256" key="4">
    <source>
        <dbReference type="ARBA" id="ARBA00022525"/>
    </source>
</evidence>
<dbReference type="InterPro" id="IPR001338">
    <property type="entry name" value="Class_I_Hydrophobin"/>
</dbReference>
<keyword evidence="8" id="KW-1185">Reference proteome</keyword>
<proteinExistence type="evidence at protein level"/>
<dbReference type="GO" id="GO:0005199">
    <property type="term" value="F:structural constituent of cell wall"/>
    <property type="evidence" value="ECO:0007669"/>
    <property type="project" value="InterPro"/>
</dbReference>
<feature type="disulfide bond" evidence="9">
    <location>
        <begin position="3"/>
        <end position="62"/>
    </location>
</feature>
<comment type="subcellular location">
    <subcellularLocation>
        <location evidence="1 6">Secreted</location>
        <location evidence="1 6">Cell wall</location>
    </subcellularLocation>
</comment>
<dbReference type="Pfam" id="PF01185">
    <property type="entry name" value="Hydrophobin"/>
    <property type="match status" value="1"/>
</dbReference>
<name>K5VRK4_PHACS</name>
<evidence type="ECO:0000256" key="1">
    <source>
        <dbReference type="ARBA" id="ARBA00004191"/>
    </source>
</evidence>
<accession>K5VRK4</accession>
<comment type="similarity">
    <text evidence="2 6">Belongs to the fungal hydrophobin family.</text>
</comment>
<dbReference type="RefSeq" id="XP_007396839.1">
    <property type="nucleotide sequence ID" value="XM_007396777.2"/>
</dbReference>
<dbReference type="BMRB" id="K5VRK4"/>
<reference evidence="9" key="2">
    <citation type="submission" date="2018-07" db="PDB data bank">
        <title>Solution NMR Structure of a Class I Hydrophobin from Phanerochaete carnosa.</title>
        <authorList>
            <person name="Kenward C."/>
            <person name="Langelaan D.N."/>
        </authorList>
    </citation>
    <scope>STRUCTURE BY NMR</scope>
    <scope>DISULFIDE BONDS</scope>
</reference>
<dbReference type="SMART" id="SM00075">
    <property type="entry name" value="HYDRO"/>
    <property type="match status" value="1"/>
</dbReference>
<organism evidence="7 8">
    <name type="scientific">Phanerochaete carnosa (strain HHB-10118-sp)</name>
    <name type="common">White-rot fungus</name>
    <name type="synonym">Peniophora carnosa</name>
    <dbReference type="NCBI Taxonomy" id="650164"/>
    <lineage>
        <taxon>Eukaryota</taxon>
        <taxon>Fungi</taxon>
        <taxon>Dikarya</taxon>
        <taxon>Basidiomycota</taxon>
        <taxon>Agaricomycotina</taxon>
        <taxon>Agaricomycetes</taxon>
        <taxon>Polyporales</taxon>
        <taxon>Phanerochaetaceae</taxon>
        <taxon>Phanerochaete</taxon>
    </lineage>
</organism>
<dbReference type="HOGENOM" id="CLU_105134_2_2_1"/>
<keyword evidence="3 6" id="KW-0134">Cell wall</keyword>
<dbReference type="PDB" id="6E98">
    <property type="method" value="NMR"/>
    <property type="chains" value="A=1-81"/>
</dbReference>
<protein>
    <recommendedName>
        <fullName evidence="6">Hydrophobin</fullName>
    </recommendedName>
</protein>
<keyword evidence="4 6" id="KW-0964">Secreted</keyword>
<dbReference type="GO" id="GO:0009277">
    <property type="term" value="C:fungal-type cell wall"/>
    <property type="evidence" value="ECO:0007669"/>
    <property type="project" value="InterPro"/>
</dbReference>
<dbReference type="EMBL" id="JH930473">
    <property type="protein sequence ID" value="EKM54138.1"/>
    <property type="molecule type" value="Genomic_DNA"/>
</dbReference>
<evidence type="ECO:0000313" key="8">
    <source>
        <dbReference type="Proteomes" id="UP000008370"/>
    </source>
</evidence>
<evidence type="ECO:0000256" key="2">
    <source>
        <dbReference type="ARBA" id="ARBA00010446"/>
    </source>
</evidence>
<feature type="disulfide bond" evidence="9">
    <location>
        <begin position="10"/>
        <end position="56"/>
    </location>
</feature>
<dbReference type="Proteomes" id="UP000008370">
    <property type="component" value="Unassembled WGS sequence"/>
</dbReference>
<sequence length="81" mass="7956">GQCSTGSIQCCQNVVPGDSDLGTLLLDELGIVLEDPTVLIGDGCDPITVAGSSDACSATAVCCSDNNVSGVIAIGCLPVTL</sequence>
<dbReference type="KEGG" id="pco:PHACADRAFT_78259"/>
<dbReference type="OrthoDB" id="4225815at2759"/>
<dbReference type="AlphaFoldDB" id="K5VRK4"/>
<dbReference type="PDBsum" id="6E98"/>
<dbReference type="STRING" id="650164.K5VRK4"/>
<feature type="disulfide bond" evidence="9">
    <location>
        <begin position="63"/>
        <end position="76"/>
    </location>
</feature>
<gene>
    <name evidence="7" type="ORF">PHACADRAFT_78259</name>
</gene>
<keyword evidence="5 6" id="KW-1015">Disulfide bond</keyword>
<reference evidence="7 8" key="1">
    <citation type="journal article" date="2012" name="BMC Genomics">
        <title>Comparative genomics of the white-rot fungi, Phanerochaete carnosa and P. chrysosporium, to elucidate the genetic basis of the distinct wood types they colonize.</title>
        <authorList>
            <person name="Suzuki H."/>
            <person name="MacDonald J."/>
            <person name="Syed K."/>
            <person name="Salamov A."/>
            <person name="Hori C."/>
            <person name="Aerts A."/>
            <person name="Henrissat B."/>
            <person name="Wiebenga A."/>
            <person name="vanKuyk P.A."/>
            <person name="Barry K."/>
            <person name="Lindquist E."/>
            <person name="LaButti K."/>
            <person name="Lapidus A."/>
            <person name="Lucas S."/>
            <person name="Coutinho P."/>
            <person name="Gong Y."/>
            <person name="Samejima M."/>
            <person name="Mahadevan R."/>
            <person name="Abou-Zaid M."/>
            <person name="de Vries R.P."/>
            <person name="Igarashi K."/>
            <person name="Yadav J.S."/>
            <person name="Grigoriev I.V."/>
            <person name="Master E.R."/>
        </authorList>
    </citation>
    <scope>NUCLEOTIDE SEQUENCE [LARGE SCALE GENOMIC DNA]</scope>
    <source>
        <strain evidence="7 8">HHB-10118-sp</strain>
    </source>
</reference>
<evidence type="ECO:0000256" key="3">
    <source>
        <dbReference type="ARBA" id="ARBA00022512"/>
    </source>
</evidence>